<keyword evidence="1" id="KW-0175">Coiled coil</keyword>
<comment type="caution">
    <text evidence="2">The sequence shown here is derived from an EMBL/GenBank/DDBJ whole genome shotgun (WGS) entry which is preliminary data.</text>
</comment>
<keyword evidence="3" id="KW-1185">Reference proteome</keyword>
<dbReference type="EMBL" id="JAUEPU010000026">
    <property type="protein sequence ID" value="KAK0493050.1"/>
    <property type="molecule type" value="Genomic_DNA"/>
</dbReference>
<name>A0AA39UU79_9AGAR</name>
<gene>
    <name evidence="2" type="ORF">EDD18DRAFT_1180434</name>
</gene>
<evidence type="ECO:0000313" key="2">
    <source>
        <dbReference type="EMBL" id="KAK0493050.1"/>
    </source>
</evidence>
<reference evidence="2" key="1">
    <citation type="submission" date="2023-06" db="EMBL/GenBank/DDBJ databases">
        <authorList>
            <consortium name="Lawrence Berkeley National Laboratory"/>
            <person name="Ahrendt S."/>
            <person name="Sahu N."/>
            <person name="Indic B."/>
            <person name="Wong-Bajracharya J."/>
            <person name="Merenyi Z."/>
            <person name="Ke H.-M."/>
            <person name="Monk M."/>
            <person name="Kocsube S."/>
            <person name="Drula E."/>
            <person name="Lipzen A."/>
            <person name="Balint B."/>
            <person name="Henrissat B."/>
            <person name="Andreopoulos B."/>
            <person name="Martin F.M."/>
            <person name="Harder C.B."/>
            <person name="Rigling D."/>
            <person name="Ford K.L."/>
            <person name="Foster G.D."/>
            <person name="Pangilinan J."/>
            <person name="Papanicolaou A."/>
            <person name="Barry K."/>
            <person name="LaButti K."/>
            <person name="Viragh M."/>
            <person name="Koriabine M."/>
            <person name="Yan M."/>
            <person name="Riley R."/>
            <person name="Champramary S."/>
            <person name="Plett K.L."/>
            <person name="Tsai I.J."/>
            <person name="Slot J."/>
            <person name="Sipos G."/>
            <person name="Plett J."/>
            <person name="Nagy L.G."/>
            <person name="Grigoriev I.V."/>
        </authorList>
    </citation>
    <scope>NUCLEOTIDE SEQUENCE</scope>
    <source>
        <strain evidence="2">HWK02</strain>
    </source>
</reference>
<accession>A0AA39UU79</accession>
<evidence type="ECO:0000256" key="1">
    <source>
        <dbReference type="SAM" id="Coils"/>
    </source>
</evidence>
<protein>
    <submittedName>
        <fullName evidence="2">Uncharacterized protein</fullName>
    </submittedName>
</protein>
<sequence>MEQSSTEKLVSMVHLLDGPLVKAEEIDWAMDLEAGKTLIDWLAAQMPSYPDVEDDNASLDQRTVLTGFALEKEEVEALVNIKTNLEDNGDTVTTLENYIIPSEAREHARLMDMESTYTEDEIELTRNRLKQTKIANRRMTQTMKELKREIGRTRDELSASHEKIAEMSIKADSAASTSIRCASEVLDALKTETTVNASIDAQVKAYADQRTAVVARTQQQVEDIITAAAGHPSEAEIEKVAKRVGKKLCGDGDVIKVAEDVFFCQQIQEICEELEQINRRAGVANLLLKVKSAQERQVDEDVDITVNDELELAWRLDQIGLLKEKLEILQNAIKDFDVNIIPPLQLLYDSVKTSVSHMAEAECLIVALGEDMEDIVESCRPEKDGPEIPKGTITEAETLQAGLVDLLKKLQDLRPANSEPLVLLDHQDILCELKAIKEQERSLELEEERGAAALIQDLGHLRDSLNLLLSDTYHHAPLNTSPPYALPLELRNLESETQKMSEELRQNVIKLQKNVGSLESDRSTKKLQSFVHHALKSP</sequence>
<feature type="coiled-coil region" evidence="1">
    <location>
        <begin position="129"/>
        <end position="163"/>
    </location>
</feature>
<dbReference type="Proteomes" id="UP001175228">
    <property type="component" value="Unassembled WGS sequence"/>
</dbReference>
<proteinExistence type="predicted"/>
<organism evidence="2 3">
    <name type="scientific">Armillaria luteobubalina</name>
    <dbReference type="NCBI Taxonomy" id="153913"/>
    <lineage>
        <taxon>Eukaryota</taxon>
        <taxon>Fungi</taxon>
        <taxon>Dikarya</taxon>
        <taxon>Basidiomycota</taxon>
        <taxon>Agaricomycotina</taxon>
        <taxon>Agaricomycetes</taxon>
        <taxon>Agaricomycetidae</taxon>
        <taxon>Agaricales</taxon>
        <taxon>Marasmiineae</taxon>
        <taxon>Physalacriaceae</taxon>
        <taxon>Armillaria</taxon>
    </lineage>
</organism>
<evidence type="ECO:0000313" key="3">
    <source>
        <dbReference type="Proteomes" id="UP001175228"/>
    </source>
</evidence>
<dbReference type="AlphaFoldDB" id="A0AA39UU79"/>